<feature type="transmembrane region" description="Helical" evidence="9">
    <location>
        <begin position="54"/>
        <end position="71"/>
    </location>
</feature>
<evidence type="ECO:0000256" key="8">
    <source>
        <dbReference type="ARBA" id="ARBA00049551"/>
    </source>
</evidence>
<organism evidence="11">
    <name type="scientific">Bemisia tabaci</name>
    <name type="common">Sweetpotato whitefly</name>
    <name type="synonym">Aleurodes tabaci</name>
    <dbReference type="NCBI Taxonomy" id="7038"/>
    <lineage>
        <taxon>Eukaryota</taxon>
        <taxon>Metazoa</taxon>
        <taxon>Ecdysozoa</taxon>
        <taxon>Arthropoda</taxon>
        <taxon>Hexapoda</taxon>
        <taxon>Insecta</taxon>
        <taxon>Pterygota</taxon>
        <taxon>Neoptera</taxon>
        <taxon>Paraneoptera</taxon>
        <taxon>Hemiptera</taxon>
        <taxon>Sternorrhyncha</taxon>
        <taxon>Aleyrodoidea</taxon>
        <taxon>Aleyrodidae</taxon>
        <taxon>Aleyrodinae</taxon>
        <taxon>Bemisia</taxon>
    </lineage>
</organism>
<dbReference type="GO" id="GO:0003954">
    <property type="term" value="F:NADH dehydrogenase activity"/>
    <property type="evidence" value="ECO:0007669"/>
    <property type="project" value="TreeGrafter"/>
</dbReference>
<feature type="transmembrane region" description="Helical" evidence="9">
    <location>
        <begin position="207"/>
        <end position="225"/>
    </location>
</feature>
<comment type="catalytic activity">
    <reaction evidence="8">
        <text>a ubiquinone + NADH + 5 H(+)(in) = a ubiquinol + NAD(+) + 4 H(+)(out)</text>
        <dbReference type="Rhea" id="RHEA:29091"/>
        <dbReference type="Rhea" id="RHEA-COMP:9565"/>
        <dbReference type="Rhea" id="RHEA-COMP:9566"/>
        <dbReference type="ChEBI" id="CHEBI:15378"/>
        <dbReference type="ChEBI" id="CHEBI:16389"/>
        <dbReference type="ChEBI" id="CHEBI:17976"/>
        <dbReference type="ChEBI" id="CHEBI:57540"/>
        <dbReference type="ChEBI" id="CHEBI:57945"/>
        <dbReference type="EC" id="7.1.1.2"/>
    </reaction>
</comment>
<keyword evidence="5 9" id="KW-1133">Transmembrane helix</keyword>
<feature type="transmembrane region" description="Helical" evidence="9">
    <location>
        <begin position="331"/>
        <end position="350"/>
    </location>
</feature>
<dbReference type="GO" id="GO:0008137">
    <property type="term" value="F:NADH dehydrogenase (ubiquinone) activity"/>
    <property type="evidence" value="ECO:0007669"/>
    <property type="project" value="UniProtKB-EC"/>
</dbReference>
<proteinExistence type="predicted"/>
<feature type="transmembrane region" description="Helical" evidence="9">
    <location>
        <begin position="145"/>
        <end position="162"/>
    </location>
</feature>
<dbReference type="GO" id="GO:0015990">
    <property type="term" value="P:electron transport coupled proton transport"/>
    <property type="evidence" value="ECO:0007669"/>
    <property type="project" value="TreeGrafter"/>
</dbReference>
<feature type="domain" description="NADH:quinone oxidoreductase/Mrp antiporter transmembrane" evidence="10">
    <location>
        <begin position="100"/>
        <end position="373"/>
    </location>
</feature>
<sequence>MIKNFILFMCLTIIILMLVSMMTFSKSAAIMVEWKVMSLKSSDMNVFFLMDEKSYVFILTVVLVTTSILIYSKFYIEKKKMMFTKILIMFMTSMVMLIMSPNMVSLVMGWEGLGMTSFVLIMYYQNKKSMMSSMYTMMMNRIGDITLLMSMMILMNSASWMFLSLEFMNSEITWIMLITISMFSKSAQIPFSSWLTEAMAAPTPVSALVHSSTLVTAGVYLMMRFKSAMTYLQMDQIIFTVSMMTLTMASMNALMEMDMKKLVALSTLSQVSIMFISMSANLYSLAFFHMIMHATFKALIFLCTSTLISVSNTQDLRKMSTTSTNLMVTSISFNVASMILCALPFVSSFYSKEIIMEMIMIKPLNKVLTVSFITLMMVTTSYSLKMMMIVNLNKMALTMKPKKELYTQMMSKMILLIPSIVLGNKLAWFMELNKDVIYLSISEKLIPATMILIMVNMMKVDSNLKVNKTNTSIKQMMSYMWFMKNLNIMKKLELMNQNMLTTKMTEKGTVFNQTKVLIKFIYLKTRLLFKTNQMTLKAMISIMFILMIVFI</sequence>
<feature type="transmembrane region" description="Helical" evidence="9">
    <location>
        <begin position="237"/>
        <end position="255"/>
    </location>
</feature>
<accession>A0A678N6S5</accession>
<evidence type="ECO:0000256" key="1">
    <source>
        <dbReference type="ARBA" id="ARBA00003257"/>
    </source>
</evidence>
<feature type="transmembrane region" description="Helical" evidence="9">
    <location>
        <begin position="534"/>
        <end position="550"/>
    </location>
</feature>
<evidence type="ECO:0000259" key="10">
    <source>
        <dbReference type="Pfam" id="PF00361"/>
    </source>
</evidence>
<evidence type="ECO:0000256" key="5">
    <source>
        <dbReference type="ARBA" id="ARBA00022989"/>
    </source>
</evidence>
<feature type="transmembrane region" description="Helical" evidence="9">
    <location>
        <begin position="413"/>
        <end position="430"/>
    </location>
</feature>
<dbReference type="PANTHER" id="PTHR42829:SF2">
    <property type="entry name" value="NADH-UBIQUINONE OXIDOREDUCTASE CHAIN 5"/>
    <property type="match status" value="1"/>
</dbReference>
<gene>
    <name evidence="11" type="primary">ND5</name>
</gene>
<dbReference type="GO" id="GO:0016020">
    <property type="term" value="C:membrane"/>
    <property type="evidence" value="ECO:0007669"/>
    <property type="project" value="UniProtKB-SubCell"/>
</dbReference>
<evidence type="ECO:0000256" key="7">
    <source>
        <dbReference type="ARBA" id="ARBA00031027"/>
    </source>
</evidence>
<feature type="transmembrane region" description="Helical" evidence="9">
    <location>
        <begin position="286"/>
        <end position="310"/>
    </location>
</feature>
<comment type="function">
    <text evidence="1">Core subunit of the mitochondrial membrane respiratory chain NADH dehydrogenase (Complex I) that is believed to belong to the minimal assembly required for catalysis. Complex I functions in the transfer of electrons from NADH to the respiratory chain. The immediate electron acceptor for the enzyme is believed to be ubiquinone.</text>
</comment>
<feature type="transmembrane region" description="Helical" evidence="9">
    <location>
        <begin position="370"/>
        <end position="392"/>
    </location>
</feature>
<keyword evidence="6 9" id="KW-0472">Membrane</keyword>
<dbReference type="AlphaFoldDB" id="A0A678N6S5"/>
<evidence type="ECO:0000256" key="4">
    <source>
        <dbReference type="ARBA" id="ARBA00022692"/>
    </source>
</evidence>
<feature type="transmembrane region" description="Helical" evidence="9">
    <location>
        <begin position="174"/>
        <end position="195"/>
    </location>
</feature>
<feature type="transmembrane region" description="Helical" evidence="9">
    <location>
        <begin position="83"/>
        <end position="100"/>
    </location>
</feature>
<evidence type="ECO:0000256" key="9">
    <source>
        <dbReference type="SAM" id="Phobius"/>
    </source>
</evidence>
<dbReference type="Pfam" id="PF00361">
    <property type="entry name" value="Proton_antipo_M"/>
    <property type="match status" value="1"/>
</dbReference>
<dbReference type="EC" id="7.1.1.2" evidence="3"/>
<reference evidence="11" key="1">
    <citation type="submission" date="2015-05" db="EMBL/GenBank/DDBJ databases">
        <authorList>
            <person name="Wang H.-L."/>
        </authorList>
    </citation>
    <scope>NUCLEOTIDE SEQUENCE</scope>
</reference>
<evidence type="ECO:0000256" key="3">
    <source>
        <dbReference type="ARBA" id="ARBA00012944"/>
    </source>
</evidence>
<evidence type="ECO:0000256" key="6">
    <source>
        <dbReference type="ARBA" id="ARBA00023136"/>
    </source>
</evidence>
<dbReference type="GO" id="GO:0042773">
    <property type="term" value="P:ATP synthesis coupled electron transport"/>
    <property type="evidence" value="ECO:0007669"/>
    <property type="project" value="InterPro"/>
</dbReference>
<evidence type="ECO:0000313" key="11">
    <source>
        <dbReference type="EMBL" id="ALR69296.1"/>
    </source>
</evidence>
<feature type="transmembrane region" description="Helical" evidence="9">
    <location>
        <begin position="262"/>
        <end position="280"/>
    </location>
</feature>
<keyword evidence="4 9" id="KW-0812">Transmembrane</keyword>
<feature type="transmembrane region" description="Helical" evidence="9">
    <location>
        <begin position="436"/>
        <end position="455"/>
    </location>
</feature>
<geneLocation type="mitochondrion" evidence="11"/>
<comment type="subcellular location">
    <subcellularLocation>
        <location evidence="2">Membrane</location>
        <topology evidence="2">Multi-pass membrane protein</topology>
    </subcellularLocation>
</comment>
<dbReference type="PANTHER" id="PTHR42829">
    <property type="entry name" value="NADH-UBIQUINONE OXIDOREDUCTASE CHAIN 5"/>
    <property type="match status" value="1"/>
</dbReference>
<evidence type="ECO:0000256" key="2">
    <source>
        <dbReference type="ARBA" id="ARBA00004141"/>
    </source>
</evidence>
<dbReference type="InterPro" id="IPR001750">
    <property type="entry name" value="ND/Mrp_TM"/>
</dbReference>
<protein>
    <recommendedName>
        <fullName evidence="3">NADH:ubiquinone reductase (H(+)-translocating)</fullName>
        <ecNumber evidence="3">7.1.1.2</ecNumber>
    </recommendedName>
    <alternativeName>
        <fullName evidence="7">NADH dehydrogenase subunit 5</fullName>
    </alternativeName>
</protein>
<dbReference type="PRINTS" id="PR01434">
    <property type="entry name" value="NADHDHGNASE5"/>
</dbReference>
<keyword evidence="11" id="KW-0496">Mitochondrion</keyword>
<name>A0A678N6S5_BEMTA</name>
<dbReference type="EMBL" id="KR559501">
    <property type="protein sequence ID" value="ALR69296.1"/>
    <property type="molecule type" value="Genomic_DNA"/>
</dbReference>
<dbReference type="InterPro" id="IPR003945">
    <property type="entry name" value="NU5C-like"/>
</dbReference>
<feature type="transmembrane region" description="Helical" evidence="9">
    <location>
        <begin position="106"/>
        <end position="124"/>
    </location>
</feature>